<keyword evidence="3" id="KW-1133">Transmembrane helix</keyword>
<dbReference type="PANTHER" id="PTHR22803">
    <property type="entry name" value="MANNOSE, PHOSPHOLIPASE, LECTIN RECEPTOR RELATED"/>
    <property type="match status" value="1"/>
</dbReference>
<evidence type="ECO:0000256" key="2">
    <source>
        <dbReference type="ARBA" id="ARBA00023157"/>
    </source>
</evidence>
<dbReference type="InterPro" id="IPR016187">
    <property type="entry name" value="CTDL_fold"/>
</dbReference>
<proteinExistence type="predicted"/>
<dbReference type="InterPro" id="IPR016186">
    <property type="entry name" value="C-type_lectin-like/link_sf"/>
</dbReference>
<dbReference type="PROSITE" id="PS50041">
    <property type="entry name" value="C_TYPE_LECTIN_2"/>
    <property type="match status" value="1"/>
</dbReference>
<evidence type="ECO:0000313" key="6">
    <source>
        <dbReference type="Proteomes" id="UP001178508"/>
    </source>
</evidence>
<organism evidence="5 6">
    <name type="scientific">Xyrichtys novacula</name>
    <name type="common">Pearly razorfish</name>
    <name type="synonym">Hemipteronotus novacula</name>
    <dbReference type="NCBI Taxonomy" id="13765"/>
    <lineage>
        <taxon>Eukaryota</taxon>
        <taxon>Metazoa</taxon>
        <taxon>Chordata</taxon>
        <taxon>Craniata</taxon>
        <taxon>Vertebrata</taxon>
        <taxon>Euteleostomi</taxon>
        <taxon>Actinopterygii</taxon>
        <taxon>Neopterygii</taxon>
        <taxon>Teleostei</taxon>
        <taxon>Neoteleostei</taxon>
        <taxon>Acanthomorphata</taxon>
        <taxon>Eupercaria</taxon>
        <taxon>Labriformes</taxon>
        <taxon>Labridae</taxon>
        <taxon>Xyrichtys</taxon>
    </lineage>
</organism>
<feature type="domain" description="C-type lectin" evidence="4">
    <location>
        <begin position="89"/>
        <end position="203"/>
    </location>
</feature>
<dbReference type="GO" id="GO:0030246">
    <property type="term" value="F:carbohydrate binding"/>
    <property type="evidence" value="ECO:0007669"/>
    <property type="project" value="UniProtKB-KW"/>
</dbReference>
<dbReference type="PROSITE" id="PS00615">
    <property type="entry name" value="C_TYPE_LECTIN_1"/>
    <property type="match status" value="1"/>
</dbReference>
<dbReference type="Pfam" id="PF00059">
    <property type="entry name" value="Lectin_C"/>
    <property type="match status" value="1"/>
</dbReference>
<dbReference type="InterPro" id="IPR018378">
    <property type="entry name" value="C-type_lectin_CS"/>
</dbReference>
<evidence type="ECO:0000313" key="5">
    <source>
        <dbReference type="EMBL" id="CAJ1053674.1"/>
    </source>
</evidence>
<evidence type="ECO:0000259" key="4">
    <source>
        <dbReference type="PROSITE" id="PS50041"/>
    </source>
</evidence>
<evidence type="ECO:0000256" key="3">
    <source>
        <dbReference type="SAM" id="Phobius"/>
    </source>
</evidence>
<dbReference type="SUPFAM" id="SSF56436">
    <property type="entry name" value="C-type lectin-like"/>
    <property type="match status" value="1"/>
</dbReference>
<sequence length="208" mass="23915">MDYVPARRKSFSEQSSGATAAVNGMKLFRVVAVSFGLLCILQSVLNISLRFAHNISDISDISDNVGPDPECSCQNLTVREQNNFGWVHFYSSLYYISPIKTSWQESRKDCLIRDADLAIINSREEQNFLRKINRMMWIGLTSEGKQDKWVWVDGSPLNQSYWKHGEPNNYQGIAEDCVEVNRIDAENSWNDRPCKDLNFWICEKTVAF</sequence>
<dbReference type="Proteomes" id="UP001178508">
    <property type="component" value="Chromosome 3"/>
</dbReference>
<dbReference type="SMART" id="SM00034">
    <property type="entry name" value="CLECT"/>
    <property type="match status" value="1"/>
</dbReference>
<dbReference type="InterPro" id="IPR033989">
    <property type="entry name" value="CD209-like_CTLD"/>
</dbReference>
<dbReference type="EMBL" id="OY660866">
    <property type="protein sequence ID" value="CAJ1053674.1"/>
    <property type="molecule type" value="Genomic_DNA"/>
</dbReference>
<dbReference type="InterPro" id="IPR001304">
    <property type="entry name" value="C-type_lectin-like"/>
</dbReference>
<dbReference type="InterPro" id="IPR050111">
    <property type="entry name" value="C-type_lectin/snaclec_domain"/>
</dbReference>
<keyword evidence="3" id="KW-0472">Membrane</keyword>
<accession>A0AAV1EY42</accession>
<dbReference type="AlphaFoldDB" id="A0AAV1EY42"/>
<evidence type="ECO:0000256" key="1">
    <source>
        <dbReference type="ARBA" id="ARBA00022734"/>
    </source>
</evidence>
<protein>
    <submittedName>
        <fullName evidence="5">CD209 antigen-like protein E</fullName>
    </submittedName>
</protein>
<feature type="transmembrane region" description="Helical" evidence="3">
    <location>
        <begin position="27"/>
        <end position="49"/>
    </location>
</feature>
<keyword evidence="1" id="KW-0430">Lectin</keyword>
<keyword evidence="6" id="KW-1185">Reference proteome</keyword>
<gene>
    <name evidence="5" type="ORF">XNOV1_A019062</name>
</gene>
<dbReference type="Gene3D" id="3.10.100.10">
    <property type="entry name" value="Mannose-Binding Protein A, subunit A"/>
    <property type="match status" value="1"/>
</dbReference>
<reference evidence="5" key="1">
    <citation type="submission" date="2023-08" db="EMBL/GenBank/DDBJ databases">
        <authorList>
            <person name="Alioto T."/>
            <person name="Alioto T."/>
            <person name="Gomez Garrido J."/>
        </authorList>
    </citation>
    <scope>NUCLEOTIDE SEQUENCE</scope>
</reference>
<keyword evidence="2" id="KW-1015">Disulfide bond</keyword>
<keyword evidence="3" id="KW-0812">Transmembrane</keyword>
<dbReference type="CDD" id="cd03590">
    <property type="entry name" value="CLECT_DC-SIGN_like"/>
    <property type="match status" value="1"/>
</dbReference>
<name>A0AAV1EY42_XYRNO</name>